<name>A0A163F3Z7_DIDRA</name>
<dbReference type="GO" id="GO:0005576">
    <property type="term" value="C:extracellular region"/>
    <property type="evidence" value="ECO:0007669"/>
    <property type="project" value="TreeGrafter"/>
</dbReference>
<keyword evidence="2" id="KW-1185">Reference proteome</keyword>
<dbReference type="AlphaFoldDB" id="A0A163F3Z7"/>
<dbReference type="Pfam" id="PF12296">
    <property type="entry name" value="HsbA"/>
    <property type="match status" value="1"/>
</dbReference>
<dbReference type="PANTHER" id="PTHR38123">
    <property type="entry name" value="CELL WALL SERINE-THREONINE-RICH GALACTOMANNOPROTEIN MP1 (AFU_ORTHOLOGUE AFUA_4G03240)"/>
    <property type="match status" value="1"/>
</dbReference>
<sequence>MLVSSRMEAKFDNEAHLTQKFKKVEKLLTTINNLNTAVTGLTSAVNNFDDSLLALLPQALAVVKAEAKLDVTILKATYIADESADLTAEESSNVVNTLAGGIGPIQASFDALKAKYPRFKKTLTASIVLRDLKTLKKHTDGLIFASKPKVTADNTGFLGLGKGILDQAFDDVITIYSD</sequence>
<proteinExistence type="predicted"/>
<gene>
    <name evidence="1" type="ORF">ST47_g4712</name>
</gene>
<comment type="caution">
    <text evidence="1">The sequence shown here is derived from an EMBL/GenBank/DDBJ whole genome shotgun (WGS) entry which is preliminary data.</text>
</comment>
<evidence type="ECO:0000313" key="2">
    <source>
        <dbReference type="Proteomes" id="UP000076837"/>
    </source>
</evidence>
<dbReference type="Gene3D" id="1.20.1280.140">
    <property type="match status" value="1"/>
</dbReference>
<protein>
    <submittedName>
        <fullName evidence="1">Uncharacterized protein</fullName>
    </submittedName>
</protein>
<dbReference type="EMBL" id="JYNV01000173">
    <property type="protein sequence ID" value="KZM24131.1"/>
    <property type="molecule type" value="Genomic_DNA"/>
</dbReference>
<dbReference type="Proteomes" id="UP000076837">
    <property type="component" value="Unassembled WGS sequence"/>
</dbReference>
<organism evidence="1 2">
    <name type="scientific">Didymella rabiei</name>
    <name type="common">Chickpea ascochyta blight fungus</name>
    <name type="synonym">Mycosphaerella rabiei</name>
    <dbReference type="NCBI Taxonomy" id="5454"/>
    <lineage>
        <taxon>Eukaryota</taxon>
        <taxon>Fungi</taxon>
        <taxon>Dikarya</taxon>
        <taxon>Ascomycota</taxon>
        <taxon>Pezizomycotina</taxon>
        <taxon>Dothideomycetes</taxon>
        <taxon>Pleosporomycetidae</taxon>
        <taxon>Pleosporales</taxon>
        <taxon>Pleosporineae</taxon>
        <taxon>Didymellaceae</taxon>
        <taxon>Ascochyta</taxon>
    </lineage>
</organism>
<evidence type="ECO:0000313" key="1">
    <source>
        <dbReference type="EMBL" id="KZM24131.1"/>
    </source>
</evidence>
<reference evidence="1 2" key="1">
    <citation type="journal article" date="2016" name="Sci. Rep.">
        <title>Draft genome sequencing and secretome analysis of fungal phytopathogen Ascochyta rabiei provides insight into the necrotrophic effector repertoire.</title>
        <authorList>
            <person name="Verma S."/>
            <person name="Gazara R.K."/>
            <person name="Nizam S."/>
            <person name="Parween S."/>
            <person name="Chattopadhyay D."/>
            <person name="Verma P.K."/>
        </authorList>
    </citation>
    <scope>NUCLEOTIDE SEQUENCE [LARGE SCALE GENOMIC DNA]</scope>
    <source>
        <strain evidence="1 2">ArDII</strain>
    </source>
</reference>
<dbReference type="PANTHER" id="PTHR38123:SF1">
    <property type="entry name" value="HYDROPHOBIC SURFACE BINDING PROTEIN"/>
    <property type="match status" value="1"/>
</dbReference>
<dbReference type="InterPro" id="IPR021054">
    <property type="entry name" value="Cell_wall_mannoprotein_1"/>
</dbReference>
<accession>A0A163F3Z7</accession>